<dbReference type="InterPro" id="IPR051011">
    <property type="entry name" value="Metal_resp_trans_reg"/>
</dbReference>
<dbReference type="InterPro" id="IPR036390">
    <property type="entry name" value="WH_DNA-bd_sf"/>
</dbReference>
<dbReference type="InterPro" id="IPR011991">
    <property type="entry name" value="ArsR-like_HTH"/>
</dbReference>
<dbReference type="Proteomes" id="UP000503540">
    <property type="component" value="Chromosome"/>
</dbReference>
<reference evidence="5 6" key="1">
    <citation type="journal article" date="2019" name="ACS Chem. Biol.">
        <title>Identification and Mobilization of a Cryptic Antibiotic Biosynthesis Gene Locus from a Human-Pathogenic Nocardia Isolate.</title>
        <authorList>
            <person name="Herisse M."/>
            <person name="Ishida K."/>
            <person name="Porter J.L."/>
            <person name="Howden B."/>
            <person name="Hertweck C."/>
            <person name="Stinear T.P."/>
            <person name="Pidot S.J."/>
        </authorList>
    </citation>
    <scope>NUCLEOTIDE SEQUENCE [LARGE SCALE GENOMIC DNA]</scope>
    <source>
        <strain evidence="5 6">AUSMDU00012717</strain>
    </source>
</reference>
<dbReference type="InterPro" id="IPR036388">
    <property type="entry name" value="WH-like_DNA-bd_sf"/>
</dbReference>
<sequence length="330" mass="36252">MLRVRCTVDDLLRVSFAEHPAPLAELTYAMQMLQRRDPDPVFGPWRQRMAHTLPNQARLLTHLVSPKGAGPFFLDPPDSTLAEGVERVLSTPRAEVVSELERMCSLDRPRTPWLRRLAEKDGEAWQTLEQGLVQAYGAILANRWESLRAGFYAEIAWRARTLARHGLHATLTGLSPAIRFSGTTLEADFPRDIEITLAGNGITLQPALVWTGHPLIDYKPGEPLVLIYPALTPLPLLGAPESRDDPLTALLGATRAQALRSLTREQTTTDLAKELSTTIAAASRQAKTLRQAGLIASYRDGKAVWHGCTRLGLDLLTSQSGVSDAGRFAS</sequence>
<keyword evidence="2" id="KW-0238">DNA-binding</keyword>
<evidence type="ECO:0000313" key="6">
    <source>
        <dbReference type="Proteomes" id="UP000503540"/>
    </source>
</evidence>
<dbReference type="InterPro" id="IPR001845">
    <property type="entry name" value="HTH_ArsR_DNA-bd_dom"/>
</dbReference>
<accession>A0A6G9YHX6</accession>
<dbReference type="KEGG" id="nah:F5544_24785"/>
<dbReference type="Gene3D" id="1.10.10.10">
    <property type="entry name" value="Winged helix-like DNA-binding domain superfamily/Winged helix DNA-binding domain"/>
    <property type="match status" value="1"/>
</dbReference>
<dbReference type="GO" id="GO:0003700">
    <property type="term" value="F:DNA-binding transcription factor activity"/>
    <property type="evidence" value="ECO:0007669"/>
    <property type="project" value="InterPro"/>
</dbReference>
<dbReference type="CDD" id="cd00090">
    <property type="entry name" value="HTH_ARSR"/>
    <property type="match status" value="1"/>
</dbReference>
<keyword evidence="3" id="KW-0804">Transcription</keyword>
<dbReference type="SMART" id="SM00418">
    <property type="entry name" value="HTH_ARSR"/>
    <property type="match status" value="1"/>
</dbReference>
<evidence type="ECO:0000256" key="2">
    <source>
        <dbReference type="ARBA" id="ARBA00023125"/>
    </source>
</evidence>
<evidence type="ECO:0000256" key="1">
    <source>
        <dbReference type="ARBA" id="ARBA00023015"/>
    </source>
</evidence>
<feature type="domain" description="HTH arsR-type" evidence="4">
    <location>
        <begin position="245"/>
        <end position="317"/>
    </location>
</feature>
<evidence type="ECO:0000256" key="3">
    <source>
        <dbReference type="ARBA" id="ARBA00023163"/>
    </source>
</evidence>
<evidence type="ECO:0000313" key="5">
    <source>
        <dbReference type="EMBL" id="QIS12812.1"/>
    </source>
</evidence>
<dbReference type="EMBL" id="CP046172">
    <property type="protein sequence ID" value="QIS12812.1"/>
    <property type="molecule type" value="Genomic_DNA"/>
</dbReference>
<dbReference type="PANTHER" id="PTHR43132:SF8">
    <property type="entry name" value="HTH-TYPE TRANSCRIPTIONAL REGULATOR KMTR"/>
    <property type="match status" value="1"/>
</dbReference>
<protein>
    <submittedName>
        <fullName evidence="5">ArsR family transcriptional regulator</fullName>
    </submittedName>
</protein>
<name>A0A6G9YHX6_9NOCA</name>
<dbReference type="Pfam" id="PF19361">
    <property type="entry name" value="DUF5937"/>
    <property type="match status" value="1"/>
</dbReference>
<dbReference type="AlphaFoldDB" id="A0A6G9YHX6"/>
<dbReference type="InterPro" id="IPR045981">
    <property type="entry name" value="DUF5937"/>
</dbReference>
<dbReference type="PANTHER" id="PTHR43132">
    <property type="entry name" value="ARSENICAL RESISTANCE OPERON REPRESSOR ARSR-RELATED"/>
    <property type="match status" value="1"/>
</dbReference>
<gene>
    <name evidence="5" type="ORF">F5544_24785</name>
</gene>
<organism evidence="5 6">
    <name type="scientific">Nocardia arthritidis</name>
    <dbReference type="NCBI Taxonomy" id="228602"/>
    <lineage>
        <taxon>Bacteria</taxon>
        <taxon>Bacillati</taxon>
        <taxon>Actinomycetota</taxon>
        <taxon>Actinomycetes</taxon>
        <taxon>Mycobacteriales</taxon>
        <taxon>Nocardiaceae</taxon>
        <taxon>Nocardia</taxon>
    </lineage>
</organism>
<dbReference type="GO" id="GO:0003677">
    <property type="term" value="F:DNA binding"/>
    <property type="evidence" value="ECO:0007669"/>
    <property type="project" value="UniProtKB-KW"/>
</dbReference>
<keyword evidence="1" id="KW-0805">Transcription regulation</keyword>
<dbReference type="RefSeq" id="WP_167475439.1">
    <property type="nucleotide sequence ID" value="NZ_CP046172.1"/>
</dbReference>
<proteinExistence type="predicted"/>
<dbReference type="SUPFAM" id="SSF46785">
    <property type="entry name" value="Winged helix' DNA-binding domain"/>
    <property type="match status" value="1"/>
</dbReference>
<evidence type="ECO:0000259" key="4">
    <source>
        <dbReference type="SMART" id="SM00418"/>
    </source>
</evidence>
<keyword evidence="6" id="KW-1185">Reference proteome</keyword>